<dbReference type="GeneID" id="120256094"/>
<comment type="similarity">
    <text evidence="1">Belongs to the UDP-glycosyltransferase family.</text>
</comment>
<sequence length="482" mass="54351">MEKNSKQKRGVKGEEEEKGPHAVCLPMAAQGHLNPMMVLATFLHSHGYVVTFIHTHFDRSRILHSSGSEALRDTETFRYASFPDGLPPSDITGNRHIPNLCKSLHTTAFEPFLELLRRIDDEGPRVSLVLWDGINSFGGQAAEELGIPNVMVWTASASGLLSYLYFPDFVSRGIFPLKDEACLSNEYLKSIKVDWIPGMEGITLKEVPGLIRTTDSNDIMFNFVKDEVMNAHKANSIFINTFEDLELQALSSMASILPCPIYPIGPLSLLHDCQPPSPPNLFKDNSNNNCMQWLKQREANSVVYVNFGSIINLTLETFREFAWGLVESEKYVLWVIRKDLIAGGMEEWPEELKKVVGEKLFVAEWCPQREVLLSESVGMFVTHCGWNSVLEGIGGGVTMACWPAFAEQVTNCYYVCEKWRVGMEIGEEVKREEVRKVVVEMMEGEEGKEMRKRVVELKEKACKAVEDGGSSWLNLNYKLLLL</sequence>
<evidence type="ECO:0000313" key="4">
    <source>
        <dbReference type="Proteomes" id="UP001515500"/>
    </source>
</evidence>
<keyword evidence="4" id="KW-1185">Reference proteome</keyword>
<dbReference type="PANTHER" id="PTHR11926:SF774">
    <property type="entry name" value="UDP-GLYCOSYLTRANSFERASE 85A1-RELATED"/>
    <property type="match status" value="1"/>
</dbReference>
<proteinExistence type="inferred from homology"/>
<dbReference type="SUPFAM" id="SSF53756">
    <property type="entry name" value="UDP-Glycosyltransferase/glycogen phosphorylase"/>
    <property type="match status" value="1"/>
</dbReference>
<evidence type="ECO:0000256" key="2">
    <source>
        <dbReference type="ARBA" id="ARBA00022679"/>
    </source>
</evidence>
<dbReference type="Proteomes" id="UP001515500">
    <property type="component" value="Chromosome 3"/>
</dbReference>
<dbReference type="Gene3D" id="3.40.50.2000">
    <property type="entry name" value="Glycogen Phosphorylase B"/>
    <property type="match status" value="2"/>
</dbReference>
<dbReference type="GO" id="GO:0080044">
    <property type="term" value="F:quercetin 7-O-glucosyltransferase activity"/>
    <property type="evidence" value="ECO:0007669"/>
    <property type="project" value="TreeGrafter"/>
</dbReference>
<dbReference type="Pfam" id="PF00201">
    <property type="entry name" value="UDPGT"/>
    <property type="match status" value="1"/>
</dbReference>
<evidence type="ECO:0000256" key="1">
    <source>
        <dbReference type="ARBA" id="ARBA00009995"/>
    </source>
</evidence>
<dbReference type="CDD" id="cd03784">
    <property type="entry name" value="GT1_Gtf-like"/>
    <property type="match status" value="1"/>
</dbReference>
<dbReference type="Pfam" id="PF26168">
    <property type="entry name" value="Glyco_transf_N"/>
    <property type="match status" value="1"/>
</dbReference>
<evidence type="ECO:0000259" key="3">
    <source>
        <dbReference type="Pfam" id="PF26168"/>
    </source>
</evidence>
<dbReference type="GO" id="GO:0080043">
    <property type="term" value="F:quercetin 3-O-glucosyltransferase activity"/>
    <property type="evidence" value="ECO:0007669"/>
    <property type="project" value="TreeGrafter"/>
</dbReference>
<feature type="domain" description="Glycosyltransferase N-terminal" evidence="3">
    <location>
        <begin position="23"/>
        <end position="156"/>
    </location>
</feature>
<accession>A0AB40AXU3</accession>
<protein>
    <submittedName>
        <fullName evidence="5">UDP-glycosyltransferase 85A2-like isoform X1</fullName>
    </submittedName>
</protein>
<dbReference type="InterPro" id="IPR058980">
    <property type="entry name" value="Glyco_transf_N"/>
</dbReference>
<dbReference type="AlphaFoldDB" id="A0AB40AXU3"/>
<dbReference type="RefSeq" id="XP_039119801.1">
    <property type="nucleotide sequence ID" value="XM_039263867.1"/>
</dbReference>
<reference evidence="5" key="1">
    <citation type="submission" date="2025-08" db="UniProtKB">
        <authorList>
            <consortium name="RefSeq"/>
        </authorList>
    </citation>
    <scope>IDENTIFICATION</scope>
</reference>
<evidence type="ECO:0000313" key="5">
    <source>
        <dbReference type="RefSeq" id="XP_039119801.1"/>
    </source>
</evidence>
<dbReference type="PANTHER" id="PTHR11926">
    <property type="entry name" value="GLUCOSYL/GLUCURONOSYL TRANSFERASES"/>
    <property type="match status" value="1"/>
</dbReference>
<gene>
    <name evidence="5" type="primary">LOC120256094</name>
</gene>
<keyword evidence="2" id="KW-0808">Transferase</keyword>
<dbReference type="InterPro" id="IPR002213">
    <property type="entry name" value="UDP_glucos_trans"/>
</dbReference>
<dbReference type="FunFam" id="3.40.50.2000:FF:000060">
    <property type="entry name" value="Glycosyltransferase"/>
    <property type="match status" value="1"/>
</dbReference>
<name>A0AB40AXU3_DIOCR</name>
<organism evidence="4 5">
    <name type="scientific">Dioscorea cayennensis subsp. rotundata</name>
    <name type="common">White Guinea yam</name>
    <name type="synonym">Dioscorea rotundata</name>
    <dbReference type="NCBI Taxonomy" id="55577"/>
    <lineage>
        <taxon>Eukaryota</taxon>
        <taxon>Viridiplantae</taxon>
        <taxon>Streptophyta</taxon>
        <taxon>Embryophyta</taxon>
        <taxon>Tracheophyta</taxon>
        <taxon>Spermatophyta</taxon>
        <taxon>Magnoliopsida</taxon>
        <taxon>Liliopsida</taxon>
        <taxon>Dioscoreales</taxon>
        <taxon>Dioscoreaceae</taxon>
        <taxon>Dioscorea</taxon>
    </lineage>
</organism>